<evidence type="ECO:0000313" key="2">
    <source>
        <dbReference type="EMBL" id="KAG7524379.1"/>
    </source>
</evidence>
<dbReference type="EMBL" id="JAGKHQ010000001">
    <property type="protein sequence ID" value="KAG7524379.1"/>
    <property type="molecule type" value="Genomic_DNA"/>
</dbReference>
<feature type="compositionally biased region" description="Basic and acidic residues" evidence="1">
    <location>
        <begin position="1"/>
        <end position="11"/>
    </location>
</feature>
<name>A0AAV6T4N4_SOLSE</name>
<feature type="region of interest" description="Disordered" evidence="1">
    <location>
        <begin position="1"/>
        <end position="20"/>
    </location>
</feature>
<evidence type="ECO:0000256" key="1">
    <source>
        <dbReference type="SAM" id="MobiDB-lite"/>
    </source>
</evidence>
<accession>A0AAV6T4N4</accession>
<organism evidence="2 3">
    <name type="scientific">Solea senegalensis</name>
    <name type="common">Senegalese sole</name>
    <dbReference type="NCBI Taxonomy" id="28829"/>
    <lineage>
        <taxon>Eukaryota</taxon>
        <taxon>Metazoa</taxon>
        <taxon>Chordata</taxon>
        <taxon>Craniata</taxon>
        <taxon>Vertebrata</taxon>
        <taxon>Euteleostomi</taxon>
        <taxon>Actinopterygii</taxon>
        <taxon>Neopterygii</taxon>
        <taxon>Teleostei</taxon>
        <taxon>Neoteleostei</taxon>
        <taxon>Acanthomorphata</taxon>
        <taxon>Carangaria</taxon>
        <taxon>Pleuronectiformes</taxon>
        <taxon>Pleuronectoidei</taxon>
        <taxon>Soleidae</taxon>
        <taxon>Solea</taxon>
    </lineage>
</organism>
<keyword evidence="3" id="KW-1185">Reference proteome</keyword>
<sequence>MFSAKEARSDDEQTAPETVDGVMRLRLPTDLPFSLYVCRKAGEKAEVKRQKIKVEQRGELESKHICLHKERTPLSLRTDPPFLTPFNMKIFRV</sequence>
<evidence type="ECO:0000313" key="3">
    <source>
        <dbReference type="Proteomes" id="UP000693946"/>
    </source>
</evidence>
<proteinExistence type="predicted"/>
<gene>
    <name evidence="2" type="ORF">JOB18_010967</name>
</gene>
<dbReference type="AlphaFoldDB" id="A0AAV6T4N4"/>
<comment type="caution">
    <text evidence="2">The sequence shown here is derived from an EMBL/GenBank/DDBJ whole genome shotgun (WGS) entry which is preliminary data.</text>
</comment>
<reference evidence="2 3" key="1">
    <citation type="journal article" date="2021" name="Sci. Rep.">
        <title>Chromosome anchoring in Senegalese sole (Solea senegalensis) reveals sex-associated markers and genome rearrangements in flatfish.</title>
        <authorList>
            <person name="Guerrero-Cozar I."/>
            <person name="Gomez-Garrido J."/>
            <person name="Berbel C."/>
            <person name="Martinez-Blanch J.F."/>
            <person name="Alioto T."/>
            <person name="Claros M.G."/>
            <person name="Gagnaire P.A."/>
            <person name="Manchado M."/>
        </authorList>
    </citation>
    <scope>NUCLEOTIDE SEQUENCE [LARGE SCALE GENOMIC DNA]</scope>
    <source>
        <strain evidence="2">Sse05_10M</strain>
    </source>
</reference>
<dbReference type="Proteomes" id="UP000693946">
    <property type="component" value="Linkage Group LG1"/>
</dbReference>
<protein>
    <submittedName>
        <fullName evidence="2">Uncharacterized protein</fullName>
    </submittedName>
</protein>